<keyword evidence="1" id="KW-0436">Ligase</keyword>
<dbReference type="Proteomes" id="UP001501288">
    <property type="component" value="Unassembled WGS sequence"/>
</dbReference>
<dbReference type="PANTHER" id="PTHR43585:SF2">
    <property type="entry name" value="ATP-GRASP ENZYME FSQD"/>
    <property type="match status" value="1"/>
</dbReference>
<sequence length="306" mass="33279">MKQRLGSAGISVPNFVSVGPRQPGISADEIVERVGLPCVIKPASGMGCFNTRLARSLRDLRAALNDWASNFSSGQLIIEAFQSGDEFHVDALWQDGRPIAFAISKYLVPVLSVSDPRSNNASYVIREDHDPLLYREVESLHRRVNDALGLRRGVTHMEFFRDESSLIVVSEVAARFAGAMIPEAFGYATGFDARMLYVDLLFGSDYTFDAGMGVGSATVGWTTLSPGKSGYLSGTQETLDALALHSSVLECRIVRRDGEFVDPWSNPSQANVIDAVITASSPEGFREVVANLSQSFPIQVKALDLN</sequence>
<dbReference type="Pfam" id="PF13535">
    <property type="entry name" value="ATP-grasp_4"/>
    <property type="match status" value="1"/>
</dbReference>
<proteinExistence type="predicted"/>
<comment type="caution">
    <text evidence="6">The sequence shown here is derived from an EMBL/GenBank/DDBJ whole genome shotgun (WGS) entry which is preliminary data.</text>
</comment>
<evidence type="ECO:0000256" key="1">
    <source>
        <dbReference type="ARBA" id="ARBA00022598"/>
    </source>
</evidence>
<reference evidence="6 7" key="1">
    <citation type="journal article" date="2019" name="Int. J. Syst. Evol. Microbiol.">
        <title>The Global Catalogue of Microorganisms (GCM) 10K type strain sequencing project: providing services to taxonomists for standard genome sequencing and annotation.</title>
        <authorList>
            <consortium name="The Broad Institute Genomics Platform"/>
            <consortium name="The Broad Institute Genome Sequencing Center for Infectious Disease"/>
            <person name="Wu L."/>
            <person name="Ma J."/>
        </authorList>
    </citation>
    <scope>NUCLEOTIDE SEQUENCE [LARGE SCALE GENOMIC DNA]</scope>
    <source>
        <strain evidence="6 7">JCM 14588</strain>
    </source>
</reference>
<feature type="domain" description="ATP-grasp" evidence="5">
    <location>
        <begin position="2"/>
        <end position="202"/>
    </location>
</feature>
<dbReference type="InterPro" id="IPR052032">
    <property type="entry name" value="ATP-dep_AA_Ligase"/>
</dbReference>
<dbReference type="SUPFAM" id="SSF56059">
    <property type="entry name" value="Glutathione synthetase ATP-binding domain-like"/>
    <property type="match status" value="1"/>
</dbReference>
<dbReference type="PROSITE" id="PS50975">
    <property type="entry name" value="ATP_GRASP"/>
    <property type="match status" value="1"/>
</dbReference>
<evidence type="ECO:0000256" key="2">
    <source>
        <dbReference type="ARBA" id="ARBA00022741"/>
    </source>
</evidence>
<dbReference type="Gene3D" id="3.30.470.20">
    <property type="entry name" value="ATP-grasp fold, B domain"/>
    <property type="match status" value="1"/>
</dbReference>
<gene>
    <name evidence="6" type="ORF">GCM10009762_22790</name>
</gene>
<evidence type="ECO:0000259" key="5">
    <source>
        <dbReference type="PROSITE" id="PS50975"/>
    </source>
</evidence>
<dbReference type="InterPro" id="IPR011761">
    <property type="entry name" value="ATP-grasp"/>
</dbReference>
<evidence type="ECO:0000256" key="3">
    <source>
        <dbReference type="ARBA" id="ARBA00022840"/>
    </source>
</evidence>
<name>A0ABN2C1D9_9MICO</name>
<dbReference type="EMBL" id="BAAANV010000045">
    <property type="protein sequence ID" value="GAA1549048.1"/>
    <property type="molecule type" value="Genomic_DNA"/>
</dbReference>
<evidence type="ECO:0000313" key="7">
    <source>
        <dbReference type="Proteomes" id="UP001501288"/>
    </source>
</evidence>
<evidence type="ECO:0000256" key="4">
    <source>
        <dbReference type="PROSITE-ProRule" id="PRU00409"/>
    </source>
</evidence>
<keyword evidence="7" id="KW-1185">Reference proteome</keyword>
<keyword evidence="2 4" id="KW-0547">Nucleotide-binding</keyword>
<keyword evidence="3 4" id="KW-0067">ATP-binding</keyword>
<protein>
    <recommendedName>
        <fullName evidence="5">ATP-grasp domain-containing protein</fullName>
    </recommendedName>
</protein>
<accession>A0ABN2C1D9</accession>
<evidence type="ECO:0000313" key="6">
    <source>
        <dbReference type="EMBL" id="GAA1549048.1"/>
    </source>
</evidence>
<organism evidence="6 7">
    <name type="scientific">Dermacoccus barathri</name>
    <dbReference type="NCBI Taxonomy" id="322601"/>
    <lineage>
        <taxon>Bacteria</taxon>
        <taxon>Bacillati</taxon>
        <taxon>Actinomycetota</taxon>
        <taxon>Actinomycetes</taxon>
        <taxon>Micrococcales</taxon>
        <taxon>Dermacoccaceae</taxon>
        <taxon>Dermacoccus</taxon>
    </lineage>
</organism>
<dbReference type="PANTHER" id="PTHR43585">
    <property type="entry name" value="FUMIPYRROLE BIOSYNTHESIS PROTEIN C"/>
    <property type="match status" value="1"/>
</dbReference>